<evidence type="ECO:0000313" key="2">
    <source>
        <dbReference type="Proteomes" id="UP000030011"/>
    </source>
</evidence>
<protein>
    <submittedName>
        <fullName evidence="1">Uncharacterized protein</fullName>
    </submittedName>
</protein>
<dbReference type="Proteomes" id="UP000030011">
    <property type="component" value="Unassembled WGS sequence"/>
</dbReference>
<reference evidence="1 2" key="1">
    <citation type="submission" date="2013-08" db="EMBL/GenBank/DDBJ databases">
        <title>The genome sequence of Knoellia subterranea.</title>
        <authorList>
            <person name="Zhu W."/>
            <person name="Wang G."/>
        </authorList>
    </citation>
    <scope>NUCLEOTIDE SEQUENCE [LARGE SCALE GENOMIC DNA]</scope>
    <source>
        <strain evidence="1 2">KCTC 19937</strain>
    </source>
</reference>
<dbReference type="AlphaFoldDB" id="A0A0A0JU55"/>
<comment type="caution">
    <text evidence="1">The sequence shown here is derived from an EMBL/GenBank/DDBJ whole genome shotgun (WGS) entry which is preliminary data.</text>
</comment>
<proteinExistence type="predicted"/>
<gene>
    <name evidence="1" type="ORF">N803_01965</name>
</gene>
<organism evidence="1 2">
    <name type="scientific">Knoellia subterranea KCTC 19937</name>
    <dbReference type="NCBI Taxonomy" id="1385521"/>
    <lineage>
        <taxon>Bacteria</taxon>
        <taxon>Bacillati</taxon>
        <taxon>Actinomycetota</taxon>
        <taxon>Actinomycetes</taxon>
        <taxon>Micrococcales</taxon>
        <taxon>Intrasporangiaceae</taxon>
        <taxon>Knoellia</taxon>
    </lineage>
</organism>
<dbReference type="eggNOG" id="ENOG50344HA">
    <property type="taxonomic scope" value="Bacteria"/>
</dbReference>
<accession>A0A0A0JU55</accession>
<keyword evidence="2" id="KW-1185">Reference proteome</keyword>
<evidence type="ECO:0000313" key="1">
    <source>
        <dbReference type="EMBL" id="KGN39597.1"/>
    </source>
</evidence>
<dbReference type="EMBL" id="AVPK01000001">
    <property type="protein sequence ID" value="KGN39597.1"/>
    <property type="molecule type" value="Genomic_DNA"/>
</dbReference>
<name>A0A0A0JU55_9MICO</name>
<sequence length="234" mass="25441">MRRAVAQLTAEGVITRGEGNQYDIQGERIQVDYPGGGSSAPVLVHSPYISDQGSTPRFLLVRPADNHGTEVLLPVEELLAGLDEILGPRGMTLVRESRRALLRGLYLASSSLMAAASEAAWFNLARAVPTPPAALARKVAEGRDIAEVIRLTEQCLRELKPSPGSATLTEVATQAHMFREVRNYALHPVEPHDGDRETWLTETGATLLTVAARRYFVKLADLRERLIGSVAGQP</sequence>